<feature type="transmembrane region" description="Helical" evidence="5">
    <location>
        <begin position="49"/>
        <end position="67"/>
    </location>
</feature>
<keyword evidence="5" id="KW-1003">Cell membrane</keyword>
<evidence type="ECO:0000313" key="7">
    <source>
        <dbReference type="Proteomes" id="UP000477651"/>
    </source>
</evidence>
<dbReference type="GO" id="GO:0005886">
    <property type="term" value="C:plasma membrane"/>
    <property type="evidence" value="ECO:0007669"/>
    <property type="project" value="UniProtKB-SubCell"/>
</dbReference>
<dbReference type="RefSeq" id="WP_163764200.1">
    <property type="nucleotide sequence ID" value="NZ_JAAGYR010000006.1"/>
</dbReference>
<organism evidence="6 7">
    <name type="scientific">Pelistega ratti</name>
    <dbReference type="NCBI Taxonomy" id="2652177"/>
    <lineage>
        <taxon>Bacteria</taxon>
        <taxon>Pseudomonadati</taxon>
        <taxon>Pseudomonadota</taxon>
        <taxon>Betaproteobacteria</taxon>
        <taxon>Burkholderiales</taxon>
        <taxon>Alcaligenaceae</taxon>
        <taxon>Pelistega</taxon>
    </lineage>
</organism>
<keyword evidence="3 5" id="KW-1133">Transmembrane helix</keyword>
<name>A0A6L9Y565_9BURK</name>
<evidence type="ECO:0000256" key="5">
    <source>
        <dbReference type="RuleBase" id="RU363041"/>
    </source>
</evidence>
<evidence type="ECO:0000256" key="1">
    <source>
        <dbReference type="ARBA" id="ARBA00004141"/>
    </source>
</evidence>
<comment type="caution">
    <text evidence="6">The sequence shown here is derived from an EMBL/GenBank/DDBJ whole genome shotgun (WGS) entry which is preliminary data.</text>
</comment>
<reference evidence="6 7" key="1">
    <citation type="submission" date="2020-02" db="EMBL/GenBank/DDBJ databases">
        <title>Pelistega sp. NLN82 were isolated from wild rodents of the Hainan Island.</title>
        <authorList>
            <person name="Niu N."/>
            <person name="Zhou J."/>
        </authorList>
    </citation>
    <scope>NUCLEOTIDE SEQUENCE [LARGE SCALE GENOMIC DNA]</scope>
    <source>
        <strain evidence="6 7">NLN82</strain>
    </source>
</reference>
<accession>A0A6L9Y565</accession>
<keyword evidence="2 5" id="KW-0812">Transmembrane</keyword>
<comment type="subcellular location">
    <subcellularLocation>
        <location evidence="5">Cell membrane</location>
        <topology evidence="5">Multi-pass membrane protein</topology>
    </subcellularLocation>
    <subcellularLocation>
        <location evidence="1">Membrane</location>
        <topology evidence="1">Multi-pass membrane protein</topology>
    </subcellularLocation>
</comment>
<evidence type="ECO:0000256" key="3">
    <source>
        <dbReference type="ARBA" id="ARBA00022989"/>
    </source>
</evidence>
<comment type="similarity">
    <text evidence="5">Belongs to the 4-toluene sulfonate uptake permease (TSUP) (TC 2.A.102) family.</text>
</comment>
<dbReference type="AlphaFoldDB" id="A0A6L9Y565"/>
<protein>
    <recommendedName>
        <fullName evidence="5">Probable membrane transporter protein</fullName>
    </recommendedName>
</protein>
<dbReference type="InterPro" id="IPR002781">
    <property type="entry name" value="TM_pro_TauE-like"/>
</dbReference>
<feature type="transmembrane region" description="Helical" evidence="5">
    <location>
        <begin position="216"/>
        <end position="239"/>
    </location>
</feature>
<proteinExistence type="inferred from homology"/>
<keyword evidence="4 5" id="KW-0472">Membrane</keyword>
<dbReference type="Pfam" id="PF01925">
    <property type="entry name" value="TauE"/>
    <property type="match status" value="1"/>
</dbReference>
<gene>
    <name evidence="6" type="ORF">F9B74_04310</name>
</gene>
<dbReference type="PANTHER" id="PTHR43483">
    <property type="entry name" value="MEMBRANE TRANSPORTER PROTEIN HI_0806-RELATED"/>
    <property type="match status" value="1"/>
</dbReference>
<feature type="transmembrane region" description="Helical" evidence="5">
    <location>
        <begin position="79"/>
        <end position="103"/>
    </location>
</feature>
<feature type="transmembrane region" description="Helical" evidence="5">
    <location>
        <begin position="109"/>
        <end position="128"/>
    </location>
</feature>
<feature type="transmembrane region" description="Helical" evidence="5">
    <location>
        <begin position="140"/>
        <end position="165"/>
    </location>
</feature>
<dbReference type="PANTHER" id="PTHR43483:SF3">
    <property type="entry name" value="MEMBRANE TRANSPORTER PROTEIN HI_0806-RELATED"/>
    <property type="match status" value="1"/>
</dbReference>
<dbReference type="EMBL" id="JAAGYR010000006">
    <property type="protein sequence ID" value="NEN75551.1"/>
    <property type="molecule type" value="Genomic_DNA"/>
</dbReference>
<keyword evidence="7" id="KW-1185">Reference proteome</keyword>
<feature type="transmembrane region" description="Helical" evidence="5">
    <location>
        <begin position="185"/>
        <end position="204"/>
    </location>
</feature>
<feature type="transmembrane region" description="Helical" evidence="5">
    <location>
        <begin position="251"/>
        <end position="274"/>
    </location>
</feature>
<sequence>MTLVTALFLLLLGCFSGFLAGLLGVGGGMTIVPFLTLIFGIYQLVPSEYVVHSAIATAMATIVFTSLSSMRAHHRMGGVIWRIVLQITPGIILGGFLSGTLIFQWLNMAWLSFVFALFVFYSAYNMLMNKKPKPSRQLPGWLGMTGVGVVIGAVSGLVGAGGGFMSVPFMVWSNVPLKKAVSTSAAIGFPIAVANSFAYIIGGWNTLGEHDGMIGYLYWPALLLLISMSMLFAPLGAKYAQILPVDKLKKIFALLLFVIASMMMHKALEAFGLIG</sequence>
<evidence type="ECO:0000256" key="2">
    <source>
        <dbReference type="ARBA" id="ARBA00022692"/>
    </source>
</evidence>
<evidence type="ECO:0000313" key="6">
    <source>
        <dbReference type="EMBL" id="NEN75551.1"/>
    </source>
</evidence>
<evidence type="ECO:0000256" key="4">
    <source>
        <dbReference type="ARBA" id="ARBA00023136"/>
    </source>
</evidence>
<dbReference type="Proteomes" id="UP000477651">
    <property type="component" value="Unassembled WGS sequence"/>
</dbReference>